<evidence type="ECO:0000256" key="10">
    <source>
        <dbReference type="RuleBase" id="RU000594"/>
    </source>
</evidence>
<feature type="active site" evidence="9">
    <location>
        <position position="133"/>
    </location>
</feature>
<proteinExistence type="inferred from homology"/>
<dbReference type="PANTHER" id="PTHR33695">
    <property type="entry name" value="LIPOPROTEIN SIGNAL PEPTIDASE"/>
    <property type="match status" value="1"/>
</dbReference>
<evidence type="ECO:0000256" key="7">
    <source>
        <dbReference type="ARBA" id="ARBA00022989"/>
    </source>
</evidence>
<dbReference type="EC" id="3.4.23.36" evidence="9"/>
<dbReference type="AlphaFoldDB" id="A0A3A1VI75"/>
<gene>
    <name evidence="9" type="primary">lspA</name>
    <name evidence="13" type="ORF">D3P08_03950</name>
</gene>
<evidence type="ECO:0000256" key="8">
    <source>
        <dbReference type="ARBA" id="ARBA00023136"/>
    </source>
</evidence>
<keyword evidence="5 9" id="KW-0064">Aspartyl protease</keyword>
<keyword evidence="2 9" id="KW-1003">Cell membrane</keyword>
<keyword evidence="13" id="KW-0449">Lipoprotein</keyword>
<dbReference type="GO" id="GO:0006508">
    <property type="term" value="P:proteolysis"/>
    <property type="evidence" value="ECO:0007669"/>
    <property type="project" value="UniProtKB-KW"/>
</dbReference>
<dbReference type="Proteomes" id="UP000266482">
    <property type="component" value="Unassembled WGS sequence"/>
</dbReference>
<evidence type="ECO:0000256" key="12">
    <source>
        <dbReference type="SAM" id="MobiDB-lite"/>
    </source>
</evidence>
<dbReference type="PRINTS" id="PR00781">
    <property type="entry name" value="LIPOSIGPTASE"/>
</dbReference>
<dbReference type="EMBL" id="QXQA01000002">
    <property type="protein sequence ID" value="RIX59316.1"/>
    <property type="molecule type" value="Genomic_DNA"/>
</dbReference>
<comment type="caution">
    <text evidence="13">The sequence shown here is derived from an EMBL/GenBank/DDBJ whole genome shotgun (WGS) entry which is preliminary data.</text>
</comment>
<comment type="similarity">
    <text evidence="1 9 11">Belongs to the peptidase A8 family.</text>
</comment>
<dbReference type="GO" id="GO:0004190">
    <property type="term" value="F:aspartic-type endopeptidase activity"/>
    <property type="evidence" value="ECO:0007669"/>
    <property type="project" value="UniProtKB-UniRule"/>
</dbReference>
<evidence type="ECO:0000256" key="1">
    <source>
        <dbReference type="ARBA" id="ARBA00006139"/>
    </source>
</evidence>
<evidence type="ECO:0000256" key="4">
    <source>
        <dbReference type="ARBA" id="ARBA00022692"/>
    </source>
</evidence>
<dbReference type="RefSeq" id="WP_119598147.1">
    <property type="nucleotide sequence ID" value="NZ_QXQA01000002.1"/>
</dbReference>
<evidence type="ECO:0000313" key="14">
    <source>
        <dbReference type="Proteomes" id="UP000266482"/>
    </source>
</evidence>
<keyword evidence="14" id="KW-1185">Reference proteome</keyword>
<dbReference type="PROSITE" id="PS00855">
    <property type="entry name" value="SPASE_II"/>
    <property type="match status" value="1"/>
</dbReference>
<evidence type="ECO:0000256" key="11">
    <source>
        <dbReference type="RuleBase" id="RU004181"/>
    </source>
</evidence>
<dbReference type="Pfam" id="PF01252">
    <property type="entry name" value="Peptidase_A8"/>
    <property type="match status" value="1"/>
</dbReference>
<keyword evidence="8 9" id="KW-0472">Membrane</keyword>
<name>A0A3A1VI75_9BACL</name>
<keyword evidence="6 9" id="KW-0378">Hydrolase</keyword>
<dbReference type="HAMAP" id="MF_00161">
    <property type="entry name" value="LspA"/>
    <property type="match status" value="1"/>
</dbReference>
<comment type="catalytic activity">
    <reaction evidence="9 10">
        <text>Release of signal peptides from bacterial membrane prolipoproteins. Hydrolyzes -Xaa-Yaa-Zaa-|-(S,diacylglyceryl)Cys-, in which Xaa is hydrophobic (preferably Leu), and Yaa (Ala or Ser) and Zaa (Gly or Ala) have small, neutral side chains.</text>
        <dbReference type="EC" id="3.4.23.36"/>
    </reaction>
</comment>
<comment type="function">
    <text evidence="9 10">This protein specifically catalyzes the removal of signal peptides from prolipoproteins.</text>
</comment>
<evidence type="ECO:0000256" key="3">
    <source>
        <dbReference type="ARBA" id="ARBA00022670"/>
    </source>
</evidence>
<evidence type="ECO:0000256" key="9">
    <source>
        <dbReference type="HAMAP-Rule" id="MF_00161"/>
    </source>
</evidence>
<organism evidence="13 14">
    <name type="scientific">Paenibacillus nanensis</name>
    <dbReference type="NCBI Taxonomy" id="393251"/>
    <lineage>
        <taxon>Bacteria</taxon>
        <taxon>Bacillati</taxon>
        <taxon>Bacillota</taxon>
        <taxon>Bacilli</taxon>
        <taxon>Bacillales</taxon>
        <taxon>Paenibacillaceae</taxon>
        <taxon>Paenibacillus</taxon>
    </lineage>
</organism>
<comment type="pathway">
    <text evidence="9">Protein modification; lipoprotein biosynthesis (signal peptide cleavage).</text>
</comment>
<accession>A0A3A1VI75</accession>
<evidence type="ECO:0000256" key="2">
    <source>
        <dbReference type="ARBA" id="ARBA00022475"/>
    </source>
</evidence>
<evidence type="ECO:0000313" key="13">
    <source>
        <dbReference type="EMBL" id="RIX59316.1"/>
    </source>
</evidence>
<dbReference type="PANTHER" id="PTHR33695:SF1">
    <property type="entry name" value="LIPOPROTEIN SIGNAL PEPTIDASE"/>
    <property type="match status" value="1"/>
</dbReference>
<dbReference type="NCBIfam" id="TIGR00077">
    <property type="entry name" value="lspA"/>
    <property type="match status" value="1"/>
</dbReference>
<comment type="subcellular location">
    <subcellularLocation>
        <location evidence="9">Cell membrane</location>
        <topology evidence="9">Multi-pass membrane protein</topology>
    </subcellularLocation>
</comment>
<keyword evidence="3 9" id="KW-0645">Protease</keyword>
<dbReference type="GO" id="GO:0005886">
    <property type="term" value="C:plasma membrane"/>
    <property type="evidence" value="ECO:0007669"/>
    <property type="project" value="UniProtKB-SubCell"/>
</dbReference>
<dbReference type="OrthoDB" id="9810259at2"/>
<evidence type="ECO:0000256" key="6">
    <source>
        <dbReference type="ARBA" id="ARBA00022801"/>
    </source>
</evidence>
<reference evidence="13 14" key="1">
    <citation type="submission" date="2018-09" db="EMBL/GenBank/DDBJ databases">
        <title>Paenibacillus aracenensis nov. sp. isolated from a cave in southern Spain.</title>
        <authorList>
            <person name="Jurado V."/>
            <person name="Gutierrez-Patricio S."/>
            <person name="Gonzalez-Pimentel J.L."/>
            <person name="Miller A.Z."/>
            <person name="Laiz L."/>
            <person name="Saiz-Jimenez C."/>
        </authorList>
    </citation>
    <scope>NUCLEOTIDE SEQUENCE [LARGE SCALE GENOMIC DNA]</scope>
    <source>
        <strain evidence="13 14">DSM 22867</strain>
    </source>
</reference>
<feature type="transmembrane region" description="Helical" evidence="9">
    <location>
        <begin position="6"/>
        <end position="24"/>
    </location>
</feature>
<dbReference type="InterPro" id="IPR001872">
    <property type="entry name" value="Peptidase_A8"/>
</dbReference>
<evidence type="ECO:0000256" key="5">
    <source>
        <dbReference type="ARBA" id="ARBA00022750"/>
    </source>
</evidence>
<feature type="active site" evidence="9">
    <location>
        <position position="115"/>
    </location>
</feature>
<keyword evidence="4 9" id="KW-0812">Transmembrane</keyword>
<sequence length="179" mass="20134">MRYYYYYLISIIVLIVDYITKKLIATKLVIGEEISVIGNFFLITSHRNRGAAFGILQEQRTFFIIITTVIVAGLVWYIHMVRKTAKPWLLVGLTLVLGGAVGNFIDRARFGEVVDFFKFNFGSYTFPIFNVADSAIVVGVALILIDTLLASKDEKKIAQADGKDSNEEQNDNEQQQPTA</sequence>
<feature type="transmembrane region" description="Helical" evidence="9">
    <location>
        <begin position="125"/>
        <end position="149"/>
    </location>
</feature>
<protein>
    <recommendedName>
        <fullName evidence="9">Lipoprotein signal peptidase</fullName>
        <ecNumber evidence="9">3.4.23.36</ecNumber>
    </recommendedName>
    <alternativeName>
        <fullName evidence="9">Prolipoprotein signal peptidase</fullName>
    </alternativeName>
    <alternativeName>
        <fullName evidence="9">Signal peptidase II</fullName>
        <shortName evidence="9">SPase II</shortName>
    </alternativeName>
</protein>
<feature type="region of interest" description="Disordered" evidence="12">
    <location>
        <begin position="159"/>
        <end position="179"/>
    </location>
</feature>
<dbReference type="UniPathway" id="UPA00665"/>
<feature type="transmembrane region" description="Helical" evidence="9">
    <location>
        <begin position="88"/>
        <end position="105"/>
    </location>
</feature>
<keyword evidence="7 9" id="KW-1133">Transmembrane helix</keyword>
<feature type="transmembrane region" description="Helical" evidence="9">
    <location>
        <begin position="62"/>
        <end position="81"/>
    </location>
</feature>